<proteinExistence type="predicted"/>
<dbReference type="InterPro" id="IPR053136">
    <property type="entry name" value="UTP_pyrophosphatase-like"/>
</dbReference>
<evidence type="ECO:0000259" key="1">
    <source>
        <dbReference type="Pfam" id="PF01863"/>
    </source>
</evidence>
<dbReference type="PANTHER" id="PTHR30399:SF1">
    <property type="entry name" value="UTP PYROPHOSPHATASE"/>
    <property type="match status" value="1"/>
</dbReference>
<comment type="caution">
    <text evidence="2">The sequence shown here is derived from an EMBL/GenBank/DDBJ whole genome shotgun (WGS) entry which is preliminary data.</text>
</comment>
<dbReference type="Pfam" id="PF01863">
    <property type="entry name" value="YgjP-like"/>
    <property type="match status" value="1"/>
</dbReference>
<reference evidence="2 3" key="1">
    <citation type="submission" date="2019-03" db="EMBL/GenBank/DDBJ databases">
        <title>Genomic Encyclopedia of Type Strains, Phase IV (KMG-IV): sequencing the most valuable type-strain genomes for metagenomic binning, comparative biology and taxonomic classification.</title>
        <authorList>
            <person name="Goeker M."/>
        </authorList>
    </citation>
    <scope>NUCLEOTIDE SEQUENCE [LARGE SCALE GENOMIC DNA]</scope>
    <source>
        <strain evidence="2 3">DSM 102969</strain>
    </source>
</reference>
<evidence type="ECO:0000313" key="2">
    <source>
        <dbReference type="EMBL" id="TDP81953.1"/>
    </source>
</evidence>
<dbReference type="AlphaFoldDB" id="A0A4R6R7K9"/>
<dbReference type="EMBL" id="SNXY01000011">
    <property type="protein sequence ID" value="TDP81953.1"/>
    <property type="molecule type" value="Genomic_DNA"/>
</dbReference>
<dbReference type="Proteomes" id="UP000294547">
    <property type="component" value="Unassembled WGS sequence"/>
</dbReference>
<protein>
    <recommendedName>
        <fullName evidence="1">YgjP-like metallopeptidase domain-containing protein</fullName>
    </recommendedName>
</protein>
<feature type="domain" description="YgjP-like metallopeptidase" evidence="1">
    <location>
        <begin position="58"/>
        <end position="258"/>
    </location>
</feature>
<name>A0A4R6R7K9_9HYPH</name>
<dbReference type="PANTHER" id="PTHR30399">
    <property type="entry name" value="UNCHARACTERIZED PROTEIN YGJP"/>
    <property type="match status" value="1"/>
</dbReference>
<dbReference type="RefSeq" id="WP_245515842.1">
    <property type="nucleotide sequence ID" value="NZ_BSPM01000002.1"/>
</dbReference>
<organism evidence="2 3">
    <name type="scientific">Oharaeibacter diazotrophicus</name>
    <dbReference type="NCBI Taxonomy" id="1920512"/>
    <lineage>
        <taxon>Bacteria</taxon>
        <taxon>Pseudomonadati</taxon>
        <taxon>Pseudomonadota</taxon>
        <taxon>Alphaproteobacteria</taxon>
        <taxon>Hyphomicrobiales</taxon>
        <taxon>Pleomorphomonadaceae</taxon>
        <taxon>Oharaeibacter</taxon>
    </lineage>
</organism>
<dbReference type="Gene3D" id="3.30.2010.10">
    <property type="entry name" value="Metalloproteases ('zincins'), catalytic domain"/>
    <property type="match status" value="1"/>
</dbReference>
<accession>A0A4R6R7K9</accession>
<dbReference type="CDD" id="cd07344">
    <property type="entry name" value="M48_yhfN_like"/>
    <property type="match status" value="1"/>
</dbReference>
<evidence type="ECO:0000313" key="3">
    <source>
        <dbReference type="Proteomes" id="UP000294547"/>
    </source>
</evidence>
<dbReference type="InterPro" id="IPR002725">
    <property type="entry name" value="YgjP-like_metallopeptidase"/>
</dbReference>
<sequence length="267" mass="29173">MRYPDVMANRWLPDLLVRAGLRPPPAPPRRTATTAFTVVAGGRAVEVRLRRNARAKRYTLRLDAKGAGAVVTLPRRGTIAEARAFVTRHADWLAERLAPETASAVPADGDMVPVRGVPHRLACTGAARGAVALAADGDGRPVLVVPGAPEHRRRRLETFLKRLARDDLAAAVARHAGTLCVRPTAIRLKDTTSRWGSASAAGGLSFSWRLVMAPPFVLDYLAAHEVAHLVEMNHSDRFWTICRRLAPRTEEAKAWLKAEGRGLHRLP</sequence>
<keyword evidence="3" id="KW-1185">Reference proteome</keyword>
<gene>
    <name evidence="2" type="ORF">EDD54_4214</name>
</gene>